<name>A0A4R0NYY9_9SPHI</name>
<reference evidence="3 4" key="1">
    <citation type="submission" date="2019-02" db="EMBL/GenBank/DDBJ databases">
        <title>Pedobacter sp. RP-3-11 sp. nov., isolated from Arctic soil.</title>
        <authorList>
            <person name="Dahal R.H."/>
        </authorList>
    </citation>
    <scope>NUCLEOTIDE SEQUENCE [LARGE SCALE GENOMIC DNA]</scope>
    <source>
        <strain evidence="3 4">RP-3-11</strain>
    </source>
</reference>
<dbReference type="PANTHER" id="PTHR34220">
    <property type="entry name" value="SENSOR HISTIDINE KINASE YPDA"/>
    <property type="match status" value="1"/>
</dbReference>
<feature type="transmembrane region" description="Helical" evidence="1">
    <location>
        <begin position="88"/>
        <end position="107"/>
    </location>
</feature>
<evidence type="ECO:0000259" key="2">
    <source>
        <dbReference type="Pfam" id="PF06580"/>
    </source>
</evidence>
<feature type="transmembrane region" description="Helical" evidence="1">
    <location>
        <begin position="127"/>
        <end position="146"/>
    </location>
</feature>
<dbReference type="InterPro" id="IPR010559">
    <property type="entry name" value="Sig_transdc_His_kin_internal"/>
</dbReference>
<gene>
    <name evidence="3" type="ORF">EZ449_15955</name>
</gene>
<protein>
    <recommendedName>
        <fullName evidence="2">Signal transduction histidine kinase internal region domain-containing protein</fullName>
    </recommendedName>
</protein>
<keyword evidence="1" id="KW-1133">Transmembrane helix</keyword>
<dbReference type="PANTHER" id="PTHR34220:SF7">
    <property type="entry name" value="SENSOR HISTIDINE KINASE YPDA"/>
    <property type="match status" value="1"/>
</dbReference>
<evidence type="ECO:0000313" key="3">
    <source>
        <dbReference type="EMBL" id="TCD05584.1"/>
    </source>
</evidence>
<keyword evidence="1" id="KW-0472">Membrane</keyword>
<organism evidence="3 4">
    <name type="scientific">Pedobacter frigidisoli</name>
    <dbReference type="NCBI Taxonomy" id="2530455"/>
    <lineage>
        <taxon>Bacteria</taxon>
        <taxon>Pseudomonadati</taxon>
        <taxon>Bacteroidota</taxon>
        <taxon>Sphingobacteriia</taxon>
        <taxon>Sphingobacteriales</taxon>
        <taxon>Sphingobacteriaceae</taxon>
        <taxon>Pedobacter</taxon>
    </lineage>
</organism>
<evidence type="ECO:0000313" key="4">
    <source>
        <dbReference type="Proteomes" id="UP000291485"/>
    </source>
</evidence>
<dbReference type="InterPro" id="IPR050640">
    <property type="entry name" value="Bact_2-comp_sensor_kinase"/>
</dbReference>
<dbReference type="EMBL" id="SJSN01000013">
    <property type="protein sequence ID" value="TCD05584.1"/>
    <property type="molecule type" value="Genomic_DNA"/>
</dbReference>
<accession>A0A4R0NYY9</accession>
<keyword evidence="1" id="KW-0812">Transmembrane</keyword>
<comment type="caution">
    <text evidence="3">The sequence shown here is derived from an EMBL/GenBank/DDBJ whole genome shotgun (WGS) entry which is preliminary data.</text>
</comment>
<dbReference type="AlphaFoldDB" id="A0A4R0NYY9"/>
<dbReference type="OrthoDB" id="9792992at2"/>
<dbReference type="GO" id="GO:0000155">
    <property type="term" value="F:phosphorelay sensor kinase activity"/>
    <property type="evidence" value="ECO:0007669"/>
    <property type="project" value="InterPro"/>
</dbReference>
<dbReference type="Pfam" id="PF06580">
    <property type="entry name" value="His_kinase"/>
    <property type="match status" value="1"/>
</dbReference>
<keyword evidence="4" id="KW-1185">Reference proteome</keyword>
<feature type="transmembrane region" description="Helical" evidence="1">
    <location>
        <begin position="21"/>
        <end position="43"/>
    </location>
</feature>
<feature type="domain" description="Signal transduction histidine kinase internal region" evidence="2">
    <location>
        <begin position="170"/>
        <end position="248"/>
    </location>
</feature>
<feature type="transmembrane region" description="Helical" evidence="1">
    <location>
        <begin position="55"/>
        <end position="76"/>
    </location>
</feature>
<evidence type="ECO:0000256" key="1">
    <source>
        <dbReference type="SAM" id="Phobius"/>
    </source>
</evidence>
<sequence>MWIFHYTFDTMSKLKRFLSNTTGWIPLLIWVLFLLLPFLYRIIMLPGELHNKIIQNLFFSSVLLIGLFYLHTYLIYPLRDKPYGKWKYFAVIGCCLIVFCLVMRYLIPFGTRVSSVETENYRRAKPPVSTAAIFSFGLAILGSYCYRFYLDKVKQAALISELESIQLKTELDFLRSQINPRFMFNIMNSLVSMARKKSELMEPSLISLSQLMRYTLYNSEGSRIGLDKEVEYLKNYINLQLIRFSDELQFNLFLSGHFEGYKIEPMLMMPFVENAFKHGIGTVKPPLIDVSLSMDTTNQLLSLVVINSLADRKVPQNEGSGIGLVNVTRRLELLYPDRHSLKVHQQGDVFIAKLDLNL</sequence>
<dbReference type="Proteomes" id="UP000291485">
    <property type="component" value="Unassembled WGS sequence"/>
</dbReference>
<dbReference type="GO" id="GO:0016020">
    <property type="term" value="C:membrane"/>
    <property type="evidence" value="ECO:0007669"/>
    <property type="project" value="InterPro"/>
</dbReference>
<proteinExistence type="predicted"/>